<dbReference type="Pfam" id="PF07690">
    <property type="entry name" value="MFS_1"/>
    <property type="match status" value="1"/>
</dbReference>
<sequence length="464" mass="49651">MKSPWTDAKQRSSILAARIQKFKLLRPNYPFRPDRWPFFYGWMIVAVTTIGILMSIPGQTMGVSVFTDHLLEATGLSRLALSNAYLVGTLTSGLLLPFGGILLDRLGARLMVVLSSVWLALTLVYLSGCDRISLLLSTQTSIPTSTTALILLTLGFVSLRFSGQGMLTLTSRNTLGKWFDRKRGLACGISGIFTAFGFAATPLILSYGIGLAGWRGTWLGLAAIVGIGMGLIGGLFFRDHPEECGLQMDGVAASAAEPIPHTVEPVIILQQHEFTRSEALQTLAFWATSMALSSQALVVTGITFHVVNLGETVGLSEAEAVSWFLPMAVVSTIVGYSIGIAADRVNLKNLYLMMMVAQGFGFIGVANLGIPLFRGIAILGLGMSGGCFSTLSSVTLPRFFGRAHLGAISGVQMMSMVIASAIGPSFLAVFKEQLGSYQTGLYFCCGFPAIAFFLLLGSRNPQRG</sequence>
<feature type="transmembrane region" description="Helical" evidence="1">
    <location>
        <begin position="320"/>
        <end position="338"/>
    </location>
</feature>
<feature type="transmembrane region" description="Helical" evidence="1">
    <location>
        <begin position="140"/>
        <end position="163"/>
    </location>
</feature>
<accession>A0A2W1JT23</accession>
<dbReference type="InterPro" id="IPR011701">
    <property type="entry name" value="MFS"/>
</dbReference>
<feature type="transmembrane region" description="Helical" evidence="1">
    <location>
        <begin position="110"/>
        <end position="128"/>
    </location>
</feature>
<feature type="transmembrane region" description="Helical" evidence="1">
    <location>
        <begin position="408"/>
        <end position="430"/>
    </location>
</feature>
<evidence type="ECO:0000256" key="1">
    <source>
        <dbReference type="SAM" id="Phobius"/>
    </source>
</evidence>
<name>A0A2W1JT23_9CYAN</name>
<evidence type="ECO:0000313" key="2">
    <source>
        <dbReference type="EMBL" id="PZD73752.1"/>
    </source>
</evidence>
<dbReference type="Gene3D" id="1.20.1250.20">
    <property type="entry name" value="MFS general substrate transporter like domains"/>
    <property type="match status" value="2"/>
</dbReference>
<gene>
    <name evidence="2" type="ORF">C1752_01736</name>
</gene>
<evidence type="ECO:0000313" key="3">
    <source>
        <dbReference type="Proteomes" id="UP000248857"/>
    </source>
</evidence>
<dbReference type="GO" id="GO:0022857">
    <property type="term" value="F:transmembrane transporter activity"/>
    <property type="evidence" value="ECO:0007669"/>
    <property type="project" value="InterPro"/>
</dbReference>
<comment type="caution">
    <text evidence="2">The sequence shown here is derived from an EMBL/GenBank/DDBJ whole genome shotgun (WGS) entry which is preliminary data.</text>
</comment>
<dbReference type="PANTHER" id="PTHR11360:SF308">
    <property type="entry name" value="BLL3089 PROTEIN"/>
    <property type="match status" value="1"/>
</dbReference>
<protein>
    <recommendedName>
        <fullName evidence="4">Major facilitator superfamily (MFS) profile domain-containing protein</fullName>
    </recommendedName>
</protein>
<dbReference type="PANTHER" id="PTHR11360">
    <property type="entry name" value="MONOCARBOXYLATE TRANSPORTER"/>
    <property type="match status" value="1"/>
</dbReference>
<organism evidence="2 3">
    <name type="scientific">Acaryochloris thomasi RCC1774</name>
    <dbReference type="NCBI Taxonomy" id="1764569"/>
    <lineage>
        <taxon>Bacteria</taxon>
        <taxon>Bacillati</taxon>
        <taxon>Cyanobacteriota</taxon>
        <taxon>Cyanophyceae</taxon>
        <taxon>Acaryochloridales</taxon>
        <taxon>Acaryochloridaceae</taxon>
        <taxon>Acaryochloris</taxon>
        <taxon>Acaryochloris thomasi</taxon>
    </lineage>
</organism>
<feature type="transmembrane region" description="Helical" evidence="1">
    <location>
        <begin position="184"/>
        <end position="205"/>
    </location>
</feature>
<keyword evidence="1" id="KW-0472">Membrane</keyword>
<dbReference type="InterPro" id="IPR036259">
    <property type="entry name" value="MFS_trans_sf"/>
</dbReference>
<reference evidence="2 3" key="1">
    <citation type="journal article" date="2018" name="Sci. Rep.">
        <title>A novel species of the marine cyanobacterium Acaryochloris with a unique pigment content and lifestyle.</title>
        <authorList>
            <person name="Partensky F."/>
            <person name="Six C."/>
            <person name="Ratin M."/>
            <person name="Garczarek L."/>
            <person name="Vaulot D."/>
            <person name="Probert I."/>
            <person name="Calteau A."/>
            <person name="Gourvil P."/>
            <person name="Marie D."/>
            <person name="Grebert T."/>
            <person name="Bouchier C."/>
            <person name="Le Panse S."/>
            <person name="Gachenot M."/>
            <person name="Rodriguez F."/>
            <person name="Garrido J.L."/>
        </authorList>
    </citation>
    <scope>NUCLEOTIDE SEQUENCE [LARGE SCALE GENOMIC DNA]</scope>
    <source>
        <strain evidence="2 3">RCC1774</strain>
    </source>
</reference>
<feature type="transmembrane region" description="Helical" evidence="1">
    <location>
        <begin position="350"/>
        <end position="370"/>
    </location>
</feature>
<keyword evidence="1" id="KW-1133">Transmembrane helix</keyword>
<feature type="transmembrane region" description="Helical" evidence="1">
    <location>
        <begin position="376"/>
        <end position="396"/>
    </location>
</feature>
<dbReference type="EMBL" id="PQWO01000004">
    <property type="protein sequence ID" value="PZD73752.1"/>
    <property type="molecule type" value="Genomic_DNA"/>
</dbReference>
<dbReference type="SUPFAM" id="SSF103473">
    <property type="entry name" value="MFS general substrate transporter"/>
    <property type="match status" value="1"/>
</dbReference>
<feature type="transmembrane region" description="Helical" evidence="1">
    <location>
        <begin position="436"/>
        <end position="456"/>
    </location>
</feature>
<dbReference type="AlphaFoldDB" id="A0A2W1JT23"/>
<feature type="transmembrane region" description="Helical" evidence="1">
    <location>
        <begin position="84"/>
        <end position="103"/>
    </location>
</feature>
<dbReference type="RefSeq" id="WP_233501478.1">
    <property type="nucleotide sequence ID" value="NZ_CAWNWM010000004.1"/>
</dbReference>
<keyword evidence="3" id="KW-1185">Reference proteome</keyword>
<dbReference type="Proteomes" id="UP000248857">
    <property type="component" value="Unassembled WGS sequence"/>
</dbReference>
<keyword evidence="1" id="KW-0812">Transmembrane</keyword>
<feature type="transmembrane region" description="Helical" evidence="1">
    <location>
        <begin position="36"/>
        <end position="56"/>
    </location>
</feature>
<dbReference type="InterPro" id="IPR050327">
    <property type="entry name" value="Proton-linked_MCT"/>
</dbReference>
<proteinExistence type="predicted"/>
<feature type="transmembrane region" description="Helical" evidence="1">
    <location>
        <begin position="217"/>
        <end position="237"/>
    </location>
</feature>
<evidence type="ECO:0008006" key="4">
    <source>
        <dbReference type="Google" id="ProtNLM"/>
    </source>
</evidence>
<feature type="transmembrane region" description="Helical" evidence="1">
    <location>
        <begin position="283"/>
        <end position="308"/>
    </location>
</feature>